<keyword evidence="1" id="KW-0732">Signal</keyword>
<dbReference type="AlphaFoldDB" id="A0ABC8EAK9"/>
<gene>
    <name evidence="2" type="ORF">TUM18780_48910</name>
</gene>
<accession>A0ABC8EAK9</accession>
<dbReference type="Proteomes" id="UP000509260">
    <property type="component" value="Plasmid pMTY18780-3"/>
</dbReference>
<organism evidence="2 3">
    <name type="scientific">Escherichia coli</name>
    <dbReference type="NCBI Taxonomy" id="562"/>
    <lineage>
        <taxon>Bacteria</taxon>
        <taxon>Pseudomonadati</taxon>
        <taxon>Pseudomonadota</taxon>
        <taxon>Gammaproteobacteria</taxon>
        <taxon>Enterobacterales</taxon>
        <taxon>Enterobacteriaceae</taxon>
        <taxon>Escherichia</taxon>
    </lineage>
</organism>
<name>A0ABC8EAK9_ECOLX</name>
<sequence length="171" mass="19091">MFKFFILTCSLFLCTTCFAAECSITSSPNNISLGDFSFGSLTKEKVADRYYYTMKKDIMISAKCRNASNISFVYSAPYNGMGFTIGGVDGYYTIKVNKFIVNGVSREVRYVDTNKKVDFILPETAVHTAIGGEDYSVDVNLMLNIAFYFNPNTSLGNYSIFTTGEFHLQAL</sequence>
<dbReference type="EMBL" id="AP023200">
    <property type="protein sequence ID" value="BCG39729.1"/>
    <property type="molecule type" value="Genomic_DNA"/>
</dbReference>
<dbReference type="RefSeq" id="WP_021520131.1">
    <property type="nucleotide sequence ID" value="NZ_AP022542.1"/>
</dbReference>
<keyword evidence="2" id="KW-0614">Plasmid</keyword>
<evidence type="ECO:0000256" key="1">
    <source>
        <dbReference type="SAM" id="SignalP"/>
    </source>
</evidence>
<feature type="chain" id="PRO_5044870341" evidence="1">
    <location>
        <begin position="20"/>
        <end position="171"/>
    </location>
</feature>
<geneLocation type="plasmid" evidence="3">
    <name>pmty18780-3 dna</name>
</geneLocation>
<evidence type="ECO:0000313" key="3">
    <source>
        <dbReference type="Proteomes" id="UP000509260"/>
    </source>
</evidence>
<feature type="signal peptide" evidence="1">
    <location>
        <begin position="1"/>
        <end position="19"/>
    </location>
</feature>
<proteinExistence type="predicted"/>
<reference evidence="2 3" key="1">
    <citation type="submission" date="2020-06" db="EMBL/GenBank/DDBJ databases">
        <title>Whole-genome sequencing of blaNDM-5 positive Escherichia coli isolated from a Japanese patient with no history of travel abroad.</title>
        <authorList>
            <person name="Ito Y."/>
            <person name="Aoki K."/>
            <person name="Nakayama N."/>
            <person name="Ohtsuka M."/>
            <person name="Ota M."/>
            <person name="Kaneko N."/>
            <person name="Yoshida M."/>
            <person name="Ishii Y."/>
            <person name="Tateda K."/>
            <person name="Matsuse H."/>
        </authorList>
    </citation>
    <scope>NUCLEOTIDE SEQUENCE [LARGE SCALE GENOMIC DNA]</scope>
    <source>
        <strain evidence="2 3">TUM18780</strain>
        <plasmid evidence="3">pmty18780-3 dna</plasmid>
    </source>
</reference>
<protein>
    <submittedName>
        <fullName evidence="2">Uncharacterized protein</fullName>
    </submittedName>
</protein>
<evidence type="ECO:0000313" key="2">
    <source>
        <dbReference type="EMBL" id="BCG39729.1"/>
    </source>
</evidence>